<dbReference type="GeneID" id="62205375"/>
<evidence type="ECO:0000313" key="3">
    <source>
        <dbReference type="Proteomes" id="UP000596902"/>
    </source>
</evidence>
<dbReference type="RefSeq" id="XP_038784685.1">
    <property type="nucleotide sequence ID" value="XM_038932197.1"/>
</dbReference>
<organism evidence="2 3">
    <name type="scientific">Alternaria burnsii</name>
    <dbReference type="NCBI Taxonomy" id="1187904"/>
    <lineage>
        <taxon>Eukaryota</taxon>
        <taxon>Fungi</taxon>
        <taxon>Dikarya</taxon>
        <taxon>Ascomycota</taxon>
        <taxon>Pezizomycotina</taxon>
        <taxon>Dothideomycetes</taxon>
        <taxon>Pleosporomycetidae</taxon>
        <taxon>Pleosporales</taxon>
        <taxon>Pleosporineae</taxon>
        <taxon>Pleosporaceae</taxon>
        <taxon>Alternaria</taxon>
        <taxon>Alternaria sect. Alternaria</taxon>
    </lineage>
</organism>
<feature type="region of interest" description="Disordered" evidence="1">
    <location>
        <begin position="212"/>
        <end position="234"/>
    </location>
</feature>
<gene>
    <name evidence="2" type="ORF">GT037_007150</name>
</gene>
<sequence length="234" mass="24606">MYAKVTNTTAVLNAFLFRPPGDETADCNSMRSSNDGTAILYAQHPHSEACYLLSRLSGTTSAPRAVCFDKSTLAASIAPSAPSVAPLGLRGAPPTNKDTIKSNIKRALCKEDAGTASLTGAAFPSSLLQISGSRALIGSSTIIGLTRMLYRITKNRHADVPSEAVYSVSSPISVKCISPTPQAAVSLTETLILPSSIHYTDFHAQAVVPPTGTTPLFYPPPPPESEPYNTGQTQ</sequence>
<reference evidence="2" key="2">
    <citation type="submission" date="2020-08" db="EMBL/GenBank/DDBJ databases">
        <title>Draft Genome Sequence of Cumin Blight Pathogen Alternaria burnsii.</title>
        <authorList>
            <person name="Feng Z."/>
        </authorList>
    </citation>
    <scope>NUCLEOTIDE SEQUENCE</scope>
    <source>
        <strain evidence="2">CBS107.38</strain>
    </source>
</reference>
<evidence type="ECO:0000313" key="2">
    <source>
        <dbReference type="EMBL" id="KAF7674390.1"/>
    </source>
</evidence>
<accession>A0A8H7B2Z3</accession>
<comment type="caution">
    <text evidence="2">The sequence shown here is derived from an EMBL/GenBank/DDBJ whole genome shotgun (WGS) entry which is preliminary data.</text>
</comment>
<reference evidence="2" key="1">
    <citation type="submission" date="2020-01" db="EMBL/GenBank/DDBJ databases">
        <authorList>
            <person name="Feng Z.H.Z."/>
        </authorList>
    </citation>
    <scope>NUCLEOTIDE SEQUENCE</scope>
    <source>
        <strain evidence="2">CBS107.38</strain>
    </source>
</reference>
<protein>
    <submittedName>
        <fullName evidence="2">Uncharacterized protein</fullName>
    </submittedName>
</protein>
<evidence type="ECO:0000256" key="1">
    <source>
        <dbReference type="SAM" id="MobiDB-lite"/>
    </source>
</evidence>
<proteinExistence type="predicted"/>
<keyword evidence="3" id="KW-1185">Reference proteome</keyword>
<dbReference type="AlphaFoldDB" id="A0A8H7B2Z3"/>
<dbReference type="Proteomes" id="UP000596902">
    <property type="component" value="Unassembled WGS sequence"/>
</dbReference>
<name>A0A8H7B2Z3_9PLEO</name>
<dbReference type="EMBL" id="JAAABM010000010">
    <property type="protein sequence ID" value="KAF7674390.1"/>
    <property type="molecule type" value="Genomic_DNA"/>
</dbReference>